<feature type="transmembrane region" description="Helical" evidence="8">
    <location>
        <begin position="65"/>
        <end position="83"/>
    </location>
</feature>
<feature type="transmembrane region" description="Helical" evidence="8">
    <location>
        <begin position="204"/>
        <end position="231"/>
    </location>
</feature>
<feature type="transmembrane region" description="Helical" evidence="8">
    <location>
        <begin position="177"/>
        <end position="197"/>
    </location>
</feature>
<keyword evidence="2" id="KW-1003">Cell membrane</keyword>
<dbReference type="GO" id="GO:0006508">
    <property type="term" value="P:proteolysis"/>
    <property type="evidence" value="ECO:0007669"/>
    <property type="project" value="UniProtKB-KW"/>
</dbReference>
<dbReference type="Pfam" id="PF09721">
    <property type="entry name" value="Exosortase_EpsH"/>
    <property type="match status" value="1"/>
</dbReference>
<evidence type="ECO:0000256" key="7">
    <source>
        <dbReference type="ARBA" id="ARBA00023136"/>
    </source>
</evidence>
<feature type="transmembrane region" description="Helical" evidence="8">
    <location>
        <begin position="116"/>
        <end position="134"/>
    </location>
</feature>
<reference evidence="10 11" key="1">
    <citation type="journal article" date="2014" name="Genome Announc.">
        <title>Draft Genome Sequences of Two Vibrionaceae Species, Vibrio ponticus C121 and Photobacterium aphoticum C119, Isolated as Coral Reef Microbiota.</title>
        <authorList>
            <person name="Al-saari N."/>
            <person name="Meirelles P.M."/>
            <person name="Mino S."/>
            <person name="Suda W."/>
            <person name="Oshima K."/>
            <person name="Hattori M."/>
            <person name="Ohkuma M."/>
            <person name="Thompson F.L."/>
            <person name="Gomez-Gil B."/>
            <person name="Sawabe T."/>
            <person name="Sawabe T."/>
        </authorList>
    </citation>
    <scope>NUCLEOTIDE SEQUENCE [LARGE SCALE GENOMIC DNA]</scope>
    <source>
        <strain evidence="10 11">JCM 19237</strain>
    </source>
</reference>
<protein>
    <submittedName>
        <fullName evidence="10">Eight transmembrane protein EpsH / EpsI protein</fullName>
    </submittedName>
</protein>
<evidence type="ECO:0000256" key="8">
    <source>
        <dbReference type="SAM" id="Phobius"/>
    </source>
</evidence>
<dbReference type="NCBIfam" id="TIGR02914">
    <property type="entry name" value="EpsI_fam"/>
    <property type="match status" value="1"/>
</dbReference>
<dbReference type="Pfam" id="PF11984">
    <property type="entry name" value="DUF3485"/>
    <property type="match status" value="1"/>
</dbReference>
<organism evidence="10 11">
    <name type="scientific">Photobacterium aphoticum</name>
    <dbReference type="NCBI Taxonomy" id="754436"/>
    <lineage>
        <taxon>Bacteria</taxon>
        <taxon>Pseudomonadati</taxon>
        <taxon>Pseudomonadota</taxon>
        <taxon>Gammaproteobacteria</taxon>
        <taxon>Vibrionales</taxon>
        <taxon>Vibrionaceae</taxon>
        <taxon>Photobacterium</taxon>
    </lineage>
</organism>
<keyword evidence="5" id="KW-0378">Hydrolase</keyword>
<evidence type="ECO:0000256" key="2">
    <source>
        <dbReference type="ARBA" id="ARBA00022475"/>
    </source>
</evidence>
<evidence type="ECO:0000313" key="11">
    <source>
        <dbReference type="Proteomes" id="UP000029227"/>
    </source>
</evidence>
<keyword evidence="7 8" id="KW-0472">Membrane</keyword>
<dbReference type="InterPro" id="IPR019127">
    <property type="entry name" value="Exosortase"/>
</dbReference>
<dbReference type="AlphaFoldDB" id="A0A090QQR1"/>
<evidence type="ECO:0000256" key="5">
    <source>
        <dbReference type="ARBA" id="ARBA00022801"/>
    </source>
</evidence>
<feature type="transmembrane region" description="Helical" evidence="8">
    <location>
        <begin position="6"/>
        <end position="24"/>
    </location>
</feature>
<dbReference type="STRING" id="754436.JCM19237_3644"/>
<evidence type="ECO:0000256" key="6">
    <source>
        <dbReference type="ARBA" id="ARBA00022989"/>
    </source>
</evidence>
<dbReference type="EMBL" id="BBMN01000006">
    <property type="protein sequence ID" value="GAL05261.1"/>
    <property type="molecule type" value="Genomic_DNA"/>
</dbReference>
<evidence type="ECO:0000256" key="4">
    <source>
        <dbReference type="ARBA" id="ARBA00022692"/>
    </source>
</evidence>
<dbReference type="NCBIfam" id="TIGR04178">
    <property type="entry name" value="exo_archaeo"/>
    <property type="match status" value="1"/>
</dbReference>
<dbReference type="GO" id="GO:0008233">
    <property type="term" value="F:peptidase activity"/>
    <property type="evidence" value="ECO:0007669"/>
    <property type="project" value="UniProtKB-KW"/>
</dbReference>
<evidence type="ECO:0000313" key="10">
    <source>
        <dbReference type="EMBL" id="GAL05261.1"/>
    </source>
</evidence>
<comment type="subcellular location">
    <subcellularLocation>
        <location evidence="1">Cell membrane</location>
        <topology evidence="1">Multi-pass membrane protein</topology>
    </subcellularLocation>
</comment>
<dbReference type="RefSeq" id="WP_053063041.1">
    <property type="nucleotide sequence ID" value="NZ_BMYC01000002.1"/>
</dbReference>
<keyword evidence="6 8" id="KW-1133">Transmembrane helix</keyword>
<dbReference type="InterPro" id="IPR017540">
    <property type="entry name" value="Exosortase-1"/>
</dbReference>
<evidence type="ECO:0000256" key="1">
    <source>
        <dbReference type="ARBA" id="ARBA00004651"/>
    </source>
</evidence>
<name>A0A090QQR1_9GAMM</name>
<proteinExistence type="predicted"/>
<dbReference type="InterPro" id="IPR014263">
    <property type="entry name" value="Methanolan_biosynth_EpsI"/>
</dbReference>
<dbReference type="InterPro" id="IPR026392">
    <property type="entry name" value="Exo/Archaeosortase_dom"/>
</dbReference>
<feature type="transmembrane region" description="Helical" evidence="8">
    <location>
        <begin position="90"/>
        <end position="110"/>
    </location>
</feature>
<dbReference type="InterPro" id="IPR013426">
    <property type="entry name" value="EpsH-like"/>
</dbReference>
<evidence type="ECO:0000256" key="3">
    <source>
        <dbReference type="ARBA" id="ARBA00022670"/>
    </source>
</evidence>
<feature type="transmembrane region" description="Helical" evidence="8">
    <location>
        <begin position="285"/>
        <end position="303"/>
    </location>
</feature>
<dbReference type="GO" id="GO:0005886">
    <property type="term" value="C:plasma membrane"/>
    <property type="evidence" value="ECO:0007669"/>
    <property type="project" value="UniProtKB-SubCell"/>
</dbReference>
<dbReference type="NCBIfam" id="TIGR03109">
    <property type="entry name" value="exosort_XrtA"/>
    <property type="match status" value="1"/>
</dbReference>
<dbReference type="Proteomes" id="UP000029227">
    <property type="component" value="Unassembled WGS sequence"/>
</dbReference>
<gene>
    <name evidence="10" type="ORF">JCM19237_3644</name>
</gene>
<feature type="domain" description="Methanolan biosynthesis EpsI" evidence="9">
    <location>
        <begin position="339"/>
        <end position="464"/>
    </location>
</feature>
<dbReference type="NCBIfam" id="TIGR02602">
    <property type="entry name" value="8TM_EpsH"/>
    <property type="match status" value="1"/>
</dbReference>
<sequence length="485" mass="54394">MTQNKATLVLIPMFCWGLIFYDSVIDMVTVWSQSKTYEHCFLILPIFFWLVWQKRHALQEQPQDIALVPILLIPLPGLLWLVGKTAGVNLFEHAAAVFSLQLLLWALIGTARAKQIWFPLCYLTFCIPFGEELIPALQDITADLSMFMLSLSGIAAYRDGLYITIPNGQFVVAEACSGIRFLISSLALGTLFAYLQFSKLWKRIAFVGFSFVFPIIANGIRAYGIILIGYMSDMQHATGADHLVYGWLFFSIVIVCIFMTASFFADPPTEEQQHAIKTRAQSKHYTTSIGLLSALLMCIALWGQSIQQPTSDIDTTSVLLDETQITHDHLPRAYWGIAFPYSDHDKLATNENGDTYFYTARYALNQPQGELISSENRLYDKESWSLHSSQNVSLGHNAEATNLSLIDQNGRTMEVIYWYCINDFCTSDPLALKLYKAGHLITGGDGHADVFAIASRKSQQAQQYAQRWQAAQHSGAQSTNTQAAK</sequence>
<evidence type="ECO:0000259" key="9">
    <source>
        <dbReference type="Pfam" id="PF11984"/>
    </source>
</evidence>
<comment type="caution">
    <text evidence="10">The sequence shown here is derived from an EMBL/GenBank/DDBJ whole genome shotgun (WGS) entry which is preliminary data.</text>
</comment>
<feature type="transmembrane region" description="Helical" evidence="8">
    <location>
        <begin position="36"/>
        <end position="53"/>
    </location>
</feature>
<feature type="transmembrane region" description="Helical" evidence="8">
    <location>
        <begin position="243"/>
        <end position="264"/>
    </location>
</feature>
<dbReference type="OrthoDB" id="9797363at2"/>
<accession>A0A090QQR1</accession>
<keyword evidence="3" id="KW-0645">Protease</keyword>
<keyword evidence="4 8" id="KW-0812">Transmembrane</keyword>
<dbReference type="eggNOG" id="COG1269">
    <property type="taxonomic scope" value="Bacteria"/>
</dbReference>